<comment type="caution">
    <text evidence="9">The sequence shown here is derived from an EMBL/GenBank/DDBJ whole genome shotgun (WGS) entry which is preliminary data.</text>
</comment>
<dbReference type="Gene3D" id="1.20.120.850">
    <property type="entry name" value="SWI2/SNF2 ATPases, N-terminal domain"/>
    <property type="match status" value="1"/>
</dbReference>
<comment type="similarity">
    <text evidence="2">Belongs to the SNF2/RAD54 helicase family.</text>
</comment>
<keyword evidence="4" id="KW-0378">Hydrolase</keyword>
<evidence type="ECO:0000256" key="1">
    <source>
        <dbReference type="ARBA" id="ARBA00004123"/>
    </source>
</evidence>
<dbReference type="GO" id="GO:0005524">
    <property type="term" value="F:ATP binding"/>
    <property type="evidence" value="ECO:0007669"/>
    <property type="project" value="UniProtKB-KW"/>
</dbReference>
<keyword evidence="7" id="KW-0539">Nucleus</keyword>
<dbReference type="InterPro" id="IPR044574">
    <property type="entry name" value="ARIP4-like"/>
</dbReference>
<keyword evidence="5" id="KW-0067">ATP-binding</keyword>
<dbReference type="GO" id="GO:0016887">
    <property type="term" value="F:ATP hydrolysis activity"/>
    <property type="evidence" value="ECO:0007669"/>
    <property type="project" value="InterPro"/>
</dbReference>
<keyword evidence="3" id="KW-0547">Nucleotide-binding</keyword>
<dbReference type="GO" id="GO:0005634">
    <property type="term" value="C:nucleus"/>
    <property type="evidence" value="ECO:0007669"/>
    <property type="project" value="UniProtKB-SubCell"/>
</dbReference>
<keyword evidence="4" id="KW-0347">Helicase</keyword>
<proteinExistence type="inferred from homology"/>
<dbReference type="Gene3D" id="3.40.50.10810">
    <property type="entry name" value="Tandem AAA-ATPase domain"/>
    <property type="match status" value="1"/>
</dbReference>
<feature type="domain" description="Helicase ATP-binding" evidence="8">
    <location>
        <begin position="112"/>
        <end position="301"/>
    </location>
</feature>
<feature type="non-terminal residue" evidence="9">
    <location>
        <position position="1"/>
    </location>
</feature>
<dbReference type="InterPro" id="IPR014001">
    <property type="entry name" value="Helicase_ATP-bd"/>
</dbReference>
<dbReference type="OrthoDB" id="21111at2759"/>
<evidence type="ECO:0000313" key="9">
    <source>
        <dbReference type="EMBL" id="OTF69105.1"/>
    </source>
</evidence>
<dbReference type="EMBL" id="MUJZ01072210">
    <property type="protein sequence ID" value="OTF69105.1"/>
    <property type="molecule type" value="Genomic_DNA"/>
</dbReference>
<dbReference type="Pfam" id="PF00176">
    <property type="entry name" value="SNF2-rel_dom"/>
    <property type="match status" value="1"/>
</dbReference>
<dbReference type="InterPro" id="IPR038718">
    <property type="entry name" value="SNF2-like_sf"/>
</dbReference>
<evidence type="ECO:0000256" key="6">
    <source>
        <dbReference type="ARBA" id="ARBA00023125"/>
    </source>
</evidence>
<dbReference type="InterPro" id="IPR000330">
    <property type="entry name" value="SNF2_N"/>
</dbReference>
<sequence>DILDKDSTRKKIRKVLKDENLRDETKSAEKAERDRRKRIEEKQKLYNSISEEIIDPIGKENKECKRLILDFDKKTKEVLVEVDKHFVQILKPHQIEGIMFMFNSTIESVERLKKHKHESGCILAHSMGLGKTLQVIAFLHTIMNNVYIRDIIQKVLIIVPLNVARNWLTEFDKWLESNNPIPMYETTSTKNLYERIRIMQKWRKTGGVLIVTINLFSQMITGKKFSKRERAQDMRIIRECLLDPGPDIVIVDEGHLLKNDKTIFNCSISQIRTLRRIILTGTPLQNNLSEYYIMVDFVKPNLLGTKREFKNRFENPISNGQHIDSTDADVNSMKRRVHVLHQKLKDVINRHDYSVLVPYLKPKYEFVLTIKLTQVQIDLYKNYLDNFASASNGKNLLNDFTVLRYIWNHPATLVDQCRQKMEKKEDSLKDFLASDNDDIDLVTDIKT</sequence>
<dbReference type="AlphaFoldDB" id="A0A1Y3APJ3"/>
<evidence type="ECO:0000256" key="3">
    <source>
        <dbReference type="ARBA" id="ARBA00022741"/>
    </source>
</evidence>
<keyword evidence="10" id="KW-1185">Reference proteome</keyword>
<accession>A0A1Y3APJ3</accession>
<comment type="subcellular location">
    <subcellularLocation>
        <location evidence="1">Nucleus</location>
    </subcellularLocation>
</comment>
<dbReference type="GO" id="GO:0003677">
    <property type="term" value="F:DNA binding"/>
    <property type="evidence" value="ECO:0007669"/>
    <property type="project" value="UniProtKB-KW"/>
</dbReference>
<dbReference type="SMART" id="SM00487">
    <property type="entry name" value="DEXDc"/>
    <property type="match status" value="1"/>
</dbReference>
<dbReference type="SUPFAM" id="SSF52540">
    <property type="entry name" value="P-loop containing nucleoside triphosphate hydrolases"/>
    <property type="match status" value="1"/>
</dbReference>
<protein>
    <recommendedName>
        <fullName evidence="8">Helicase ATP-binding domain-containing protein</fullName>
    </recommendedName>
</protein>
<dbReference type="PROSITE" id="PS51192">
    <property type="entry name" value="HELICASE_ATP_BIND_1"/>
    <property type="match status" value="1"/>
</dbReference>
<dbReference type="InterPro" id="IPR027417">
    <property type="entry name" value="P-loop_NTPase"/>
</dbReference>
<dbReference type="PANTHER" id="PTHR45797">
    <property type="entry name" value="RAD54-LIKE"/>
    <property type="match status" value="1"/>
</dbReference>
<dbReference type="PANTHER" id="PTHR45797:SF3">
    <property type="entry name" value="TRANSCRIPTIONAL REGULATOR ATRX HOMOLOG"/>
    <property type="match status" value="1"/>
</dbReference>
<name>A0A1Y3APJ3_EURMA</name>
<evidence type="ECO:0000259" key="8">
    <source>
        <dbReference type="PROSITE" id="PS51192"/>
    </source>
</evidence>
<dbReference type="Gene3D" id="3.40.50.300">
    <property type="entry name" value="P-loop containing nucleotide triphosphate hydrolases"/>
    <property type="match status" value="1"/>
</dbReference>
<reference evidence="9 10" key="1">
    <citation type="submission" date="2017-03" db="EMBL/GenBank/DDBJ databases">
        <title>Genome Survey of Euroglyphus maynei.</title>
        <authorList>
            <person name="Arlian L.G."/>
            <person name="Morgan M.S."/>
            <person name="Rider S.D."/>
        </authorList>
    </citation>
    <scope>NUCLEOTIDE SEQUENCE [LARGE SCALE GENOMIC DNA]</scope>
    <source>
        <strain evidence="9">Arlian Lab</strain>
        <tissue evidence="9">Whole body</tissue>
    </source>
</reference>
<evidence type="ECO:0000256" key="4">
    <source>
        <dbReference type="ARBA" id="ARBA00022806"/>
    </source>
</evidence>
<evidence type="ECO:0000313" key="10">
    <source>
        <dbReference type="Proteomes" id="UP000194236"/>
    </source>
</evidence>
<dbReference type="Proteomes" id="UP000194236">
    <property type="component" value="Unassembled WGS sequence"/>
</dbReference>
<keyword evidence="6" id="KW-0238">DNA-binding</keyword>
<feature type="non-terminal residue" evidence="9">
    <location>
        <position position="447"/>
    </location>
</feature>
<dbReference type="GO" id="GO:0004386">
    <property type="term" value="F:helicase activity"/>
    <property type="evidence" value="ECO:0007669"/>
    <property type="project" value="UniProtKB-KW"/>
</dbReference>
<evidence type="ECO:0000256" key="2">
    <source>
        <dbReference type="ARBA" id="ARBA00007025"/>
    </source>
</evidence>
<evidence type="ECO:0000256" key="7">
    <source>
        <dbReference type="ARBA" id="ARBA00023242"/>
    </source>
</evidence>
<gene>
    <name evidence="9" type="ORF">BLA29_005967</name>
</gene>
<organism evidence="9 10">
    <name type="scientific">Euroglyphus maynei</name>
    <name type="common">Mayne's house dust mite</name>
    <dbReference type="NCBI Taxonomy" id="6958"/>
    <lineage>
        <taxon>Eukaryota</taxon>
        <taxon>Metazoa</taxon>
        <taxon>Ecdysozoa</taxon>
        <taxon>Arthropoda</taxon>
        <taxon>Chelicerata</taxon>
        <taxon>Arachnida</taxon>
        <taxon>Acari</taxon>
        <taxon>Acariformes</taxon>
        <taxon>Sarcoptiformes</taxon>
        <taxon>Astigmata</taxon>
        <taxon>Psoroptidia</taxon>
        <taxon>Analgoidea</taxon>
        <taxon>Pyroglyphidae</taxon>
        <taxon>Pyroglyphinae</taxon>
        <taxon>Euroglyphus</taxon>
    </lineage>
</organism>
<evidence type="ECO:0000256" key="5">
    <source>
        <dbReference type="ARBA" id="ARBA00022840"/>
    </source>
</evidence>